<evidence type="ECO:0000313" key="2">
    <source>
        <dbReference type="EMBL" id="CAH7095227.1"/>
    </source>
</evidence>
<name>A0AAV0A1Q7_PHORO</name>
<dbReference type="EMBL" id="CALSGD010001547">
    <property type="protein sequence ID" value="CAH7095227.1"/>
    <property type="molecule type" value="Genomic_DNA"/>
</dbReference>
<feature type="coiled-coil region" evidence="1">
    <location>
        <begin position="566"/>
        <end position="604"/>
    </location>
</feature>
<keyword evidence="1" id="KW-0175">Coiled coil</keyword>
<feature type="coiled-coil region" evidence="1">
    <location>
        <begin position="157"/>
        <end position="184"/>
    </location>
</feature>
<evidence type="ECO:0000256" key="1">
    <source>
        <dbReference type="SAM" id="Coils"/>
    </source>
</evidence>
<proteinExistence type="predicted"/>
<reference evidence="2" key="1">
    <citation type="submission" date="2022-06" db="EMBL/GenBank/DDBJ databases">
        <authorList>
            <person name="Andreotti S."/>
            <person name="Wyler E."/>
        </authorList>
    </citation>
    <scope>NUCLEOTIDE SEQUENCE</scope>
</reference>
<evidence type="ECO:0000313" key="3">
    <source>
        <dbReference type="Proteomes" id="UP001152836"/>
    </source>
</evidence>
<dbReference type="PANTHER" id="PTHR35088">
    <property type="entry name" value="COILED-COIL DOMAIN-CONTAINING PROTEIN 178"/>
    <property type="match status" value="1"/>
</dbReference>
<keyword evidence="3" id="KW-1185">Reference proteome</keyword>
<feature type="coiled-coil region" evidence="1">
    <location>
        <begin position="218"/>
        <end position="255"/>
    </location>
</feature>
<sequence length="792" mass="93262">MSSTIPYLELMWSKTCLEIKALRDKARALTIAENARMQGLAGFDLSKENERLYESKAINTDEVSKGIYFSYPSRRHSCALVSIPTPCVSKMIAHIEDVETKIQEHLKQFEASFEEWTSTTKDAKEDVGVTAPEKEVHPEKARDEKCPELKKKMETLLSEAIHLIKSLETDRAEAEHALKQQKSRKRRISMKIDSWSIWKLQELPTAVQKEHEHFSKDIAELNGYLEEAAHKVEHLEQQKEKLEQANAKIQKDIDYMNHHAPLLETKRKQELQALKERYQKKFEVMEQFRDVQDELKVSVEQYEIAKSRFEQMKEDDEKDLYQEEINVESYKKELGKLKTLQAHYSTSIESVNIHIEEDEETMTEMLRETQSTTNEVSNLLKTKKAWDVELSNVSKDFTDISTKYMALTEENKRFQSEIGGITEDIGESLRKKMEYESESQSLLDLKIKNNNYLRELYKQSYNIGAIYHLAKHKTDEIENQIAEVRRKFKAREEFLKKLTRGEMAVGIEIQKRLYSIEETQFQEMQEYMRRKALYILALTEIEMPLRQIEADAVRIRVLHQEHSIMLQEIREKKDLVKKKVDAAKKKLRRRNKKSRKELTKTEGKGSLIHQEIETTRSKTVILNEKSKELGEEIKIMKLEKINYEGKLEKLKDEFIKLRFDKEHAQGVFDHLMQEKQHCEERIFVEDRRFRRLVEMRKNTLADIRLHVETVLLKTQTLFWQYTMPSVLWRDSENWQLRLRLVIYHSVPDTQRILMLSLLPLSPPPAALPLPPLPLLPSSYMKCLPPSPSPRVQ</sequence>
<dbReference type="PANTHER" id="PTHR35088:SF1">
    <property type="entry name" value="COILED-COIL DOMAIN-CONTAINING PROTEIN 178"/>
    <property type="match status" value="1"/>
</dbReference>
<organism evidence="2 3">
    <name type="scientific">Phodopus roborovskii</name>
    <name type="common">Roborovski's desert hamster</name>
    <name type="synonym">Cricetulus roborovskii</name>
    <dbReference type="NCBI Taxonomy" id="109678"/>
    <lineage>
        <taxon>Eukaryota</taxon>
        <taxon>Metazoa</taxon>
        <taxon>Chordata</taxon>
        <taxon>Craniata</taxon>
        <taxon>Vertebrata</taxon>
        <taxon>Euteleostomi</taxon>
        <taxon>Mammalia</taxon>
        <taxon>Eutheria</taxon>
        <taxon>Euarchontoglires</taxon>
        <taxon>Glires</taxon>
        <taxon>Rodentia</taxon>
        <taxon>Myomorpha</taxon>
        <taxon>Muroidea</taxon>
        <taxon>Cricetidae</taxon>
        <taxon>Cricetinae</taxon>
        <taxon>Phodopus</taxon>
    </lineage>
</organism>
<protein>
    <submittedName>
        <fullName evidence="2">Ccdc178 protein</fullName>
    </submittedName>
</protein>
<accession>A0AAV0A1Q7</accession>
<dbReference type="InterPro" id="IPR038826">
    <property type="entry name" value="CCDC178"/>
</dbReference>
<dbReference type="Proteomes" id="UP001152836">
    <property type="component" value="Unassembled WGS sequence"/>
</dbReference>
<gene>
    <name evidence="2" type="primary">Ccdc178</name>
    <name evidence="2" type="ORF">PHOROB_LOCUS14188</name>
</gene>
<comment type="caution">
    <text evidence="2">The sequence shown here is derived from an EMBL/GenBank/DDBJ whole genome shotgun (WGS) entry which is preliminary data.</text>
</comment>